<dbReference type="Pfam" id="PF03235">
    <property type="entry name" value="GmrSD_N"/>
    <property type="match status" value="1"/>
</dbReference>
<evidence type="ECO:0000313" key="4">
    <source>
        <dbReference type="EMBL" id="SHF54204.1"/>
    </source>
</evidence>
<feature type="domain" description="GmrSD restriction endonucleases N-terminal" evidence="3">
    <location>
        <begin position="20"/>
        <end position="177"/>
    </location>
</feature>
<proteinExistence type="predicted"/>
<gene>
    <name evidence="4" type="ORF">SAMN05444008_10977</name>
</gene>
<dbReference type="RefSeq" id="WP_073043780.1">
    <property type="nucleotide sequence ID" value="NZ_FQUO01000009.1"/>
</dbReference>
<name>A0A1M5CHF6_9BACT</name>
<sequence>MEIRDIFENFIKIEPKVMSIETLFNNEERVSNTNYQPFYQRNYVWDDEKATYFIESILLGTEIPPLIYFRNSDKVEVIDGRQRYQTILRFKNNEFKLKKNGLQKLQHIGIANKYFKNLEEKLKDFFWNTKLRIIEFSFHSKSLVNDEIEEVVKKEIFKRYNSGITPLKPTDIDKAAYIDDDLNSYLKNKIVGDQVLHGEISGLLHFENSNIEILLKKVRQLLVLHKIPIKYYSIEKDSVIAKYFEFLSSNITSGEVEEIYRGFIKKINLLKQLSNIFKRNAFAYNRLIFECIFWGLSIIEVETGSLTAISAQTLEELAKYISDNKDVFKMERSSFFRELNERFFITSEFFRKKFSIDFTAYLLNNPEFKASNRKLKPKENEVTSFDELRINKPEPSSIAIEDISRQMMRQRFLVRPSYQRNEVINKKKSSAIIESILMGIKLPPIFVFKRKDDVSEVLDGQQRLLSILGFMKKPYLDEKNEERHSDKNGYSLNLKNGILKGLDGKNFEQLTKDQKDKIKNFDLWIIEISEKNNEHFESIDLFIRLNSKPYPIKEDTFEMWNSYVSRDIIETIKSIHRNNKDWFYLRKNNQRMEDENIYTSLIYLQYQITKGIAKEDTISRYLDIYKIGDKINLRVKSKNDITKVLENNEAKEGFVATCFQFEFDFLKKLKELLSDDATSTQSINQNLDDIFNKENNRRTQQSFYALWYFLYDLPYHNIISNKEYVRSELHKLFSLMDKIESKSDFDDFVSLFKTRFKNAIDNSYEDVISKIQSNAPVSLGSIANIQQGLNYSNLEKYSSSISSEPYIFIKETSISDYRVNVETAGKVSLDEKDNSLKEIFDSKHKIVIKRINSFTTNLDVGIYTDKAVFNNNVLITNVVRYGYHPKFILCLLGSRLITHFLFYNSSALNGAYSLTSNNLRKVPLPIISLRTQSTFVKIIEYILVIEGNKKIIGFFERLLDAMVYELYFKKQILEAKCEVLVYLEDLPEINDTENSDVSTILEIYAKISDPYHPISIALLKLFNVPYIVQIEGTI</sequence>
<dbReference type="STRING" id="1302690.BUE76_07880"/>
<dbReference type="PANTHER" id="PTHR39639">
    <property type="entry name" value="CHROMOSOME 16, WHOLE GENOME SHOTGUN SEQUENCE"/>
    <property type="match status" value="1"/>
</dbReference>
<evidence type="ECO:0000259" key="3">
    <source>
        <dbReference type="Pfam" id="PF03235"/>
    </source>
</evidence>
<dbReference type="InterPro" id="IPR004919">
    <property type="entry name" value="GmrSD_N"/>
</dbReference>
<dbReference type="Gene3D" id="3.90.220.20">
    <property type="entry name" value="DNA methylase specificity domains"/>
    <property type="match status" value="1"/>
</dbReference>
<dbReference type="GO" id="GO:0009307">
    <property type="term" value="P:DNA restriction-modification system"/>
    <property type="evidence" value="ECO:0007669"/>
    <property type="project" value="UniProtKB-KW"/>
</dbReference>
<dbReference type="PANTHER" id="PTHR39639:SF1">
    <property type="entry name" value="DUF262 DOMAIN-CONTAINING PROTEIN"/>
    <property type="match status" value="1"/>
</dbReference>
<dbReference type="SUPFAM" id="SSF116734">
    <property type="entry name" value="DNA methylase specificity domain"/>
    <property type="match status" value="1"/>
</dbReference>
<organism evidence="4 5">
    <name type="scientific">Cnuella takakiae</name>
    <dbReference type="NCBI Taxonomy" id="1302690"/>
    <lineage>
        <taxon>Bacteria</taxon>
        <taxon>Pseudomonadati</taxon>
        <taxon>Bacteroidota</taxon>
        <taxon>Chitinophagia</taxon>
        <taxon>Chitinophagales</taxon>
        <taxon>Chitinophagaceae</taxon>
        <taxon>Cnuella</taxon>
    </lineage>
</organism>
<evidence type="ECO:0000256" key="1">
    <source>
        <dbReference type="ARBA" id="ARBA00022747"/>
    </source>
</evidence>
<keyword evidence="1" id="KW-0680">Restriction system</keyword>
<dbReference type="GO" id="GO:0003677">
    <property type="term" value="F:DNA binding"/>
    <property type="evidence" value="ECO:0007669"/>
    <property type="project" value="UniProtKB-KW"/>
</dbReference>
<keyword evidence="5" id="KW-1185">Reference proteome</keyword>
<dbReference type="AlphaFoldDB" id="A0A1M5CHF6"/>
<dbReference type="OrthoDB" id="9764212at2"/>
<keyword evidence="2" id="KW-0238">DNA-binding</keyword>
<evidence type="ECO:0000256" key="2">
    <source>
        <dbReference type="ARBA" id="ARBA00023125"/>
    </source>
</evidence>
<reference evidence="4 5" key="1">
    <citation type="submission" date="2016-11" db="EMBL/GenBank/DDBJ databases">
        <authorList>
            <person name="Jaros S."/>
            <person name="Januszkiewicz K."/>
            <person name="Wedrychowicz H."/>
        </authorList>
    </citation>
    <scope>NUCLEOTIDE SEQUENCE [LARGE SCALE GENOMIC DNA]</scope>
    <source>
        <strain evidence="4 5">DSM 26897</strain>
    </source>
</reference>
<protein>
    <recommendedName>
        <fullName evidence="3">GmrSD restriction endonucleases N-terminal domain-containing protein</fullName>
    </recommendedName>
</protein>
<evidence type="ECO:0000313" key="5">
    <source>
        <dbReference type="Proteomes" id="UP000184368"/>
    </source>
</evidence>
<dbReference type="InterPro" id="IPR044946">
    <property type="entry name" value="Restrct_endonuc_typeI_TRD_sf"/>
</dbReference>
<accession>A0A1M5CHF6</accession>
<dbReference type="EMBL" id="FQUO01000009">
    <property type="protein sequence ID" value="SHF54204.1"/>
    <property type="molecule type" value="Genomic_DNA"/>
</dbReference>
<dbReference type="Proteomes" id="UP000184368">
    <property type="component" value="Unassembled WGS sequence"/>
</dbReference>